<comment type="caution">
    <text evidence="3">The sequence shown here is derived from an EMBL/GenBank/DDBJ whole genome shotgun (WGS) entry which is preliminary data.</text>
</comment>
<dbReference type="InterPro" id="IPR011990">
    <property type="entry name" value="TPR-like_helical_dom_sf"/>
</dbReference>
<name>A0ABS4DT87_9HYPH</name>
<proteinExistence type="predicted"/>
<reference evidence="3 4" key="1">
    <citation type="submission" date="2021-03" db="EMBL/GenBank/DDBJ databases">
        <title>Genomic Encyclopedia of Type Strains, Phase IV (KMG-IV): sequencing the most valuable type-strain genomes for metagenomic binning, comparative biology and taxonomic classification.</title>
        <authorList>
            <person name="Goeker M."/>
        </authorList>
    </citation>
    <scope>NUCLEOTIDE SEQUENCE [LARGE SCALE GENOMIC DNA]</scope>
    <source>
        <strain evidence="3 4">DSM 21600</strain>
    </source>
</reference>
<evidence type="ECO:0000256" key="1">
    <source>
        <dbReference type="PROSITE-ProRule" id="PRU00339"/>
    </source>
</evidence>
<dbReference type="Gene3D" id="1.25.40.10">
    <property type="entry name" value="Tetratricopeptide repeat domain"/>
    <property type="match status" value="1"/>
</dbReference>
<dbReference type="Proteomes" id="UP000759443">
    <property type="component" value="Unassembled WGS sequence"/>
</dbReference>
<evidence type="ECO:0000256" key="2">
    <source>
        <dbReference type="SAM" id="SignalP"/>
    </source>
</evidence>
<keyword evidence="2" id="KW-0732">Signal</keyword>
<evidence type="ECO:0000313" key="4">
    <source>
        <dbReference type="Proteomes" id="UP000759443"/>
    </source>
</evidence>
<sequence length="206" mass="22165">MATLLIPLLAAPALAAEAIPSPEGPLTDSGAPAVESITLPPQEQITEPDTVESLLTALKRQRDPDKAQQTANRLMRLWNVSGSATVDLLMQWADKAISEDREPAALDFLGQAISLDPGFVGAWNKRATLHFAHGDYAKSMSDINQVLKLEPHHFGALAGLAAILDASGREETSLSAWQSYLDIYPADRKAQDTVTKLSEKLAGSRL</sequence>
<dbReference type="InterPro" id="IPR019734">
    <property type="entry name" value="TPR_rpt"/>
</dbReference>
<feature type="signal peptide" evidence="2">
    <location>
        <begin position="1"/>
        <end position="15"/>
    </location>
</feature>
<protein>
    <submittedName>
        <fullName evidence="3">Tetratricopeptide (TPR) repeat protein</fullName>
    </submittedName>
</protein>
<keyword evidence="1" id="KW-0802">TPR repeat</keyword>
<feature type="repeat" description="TPR" evidence="1">
    <location>
        <begin position="120"/>
        <end position="153"/>
    </location>
</feature>
<dbReference type="PROSITE" id="PS50005">
    <property type="entry name" value="TPR"/>
    <property type="match status" value="1"/>
</dbReference>
<gene>
    <name evidence="3" type="ORF">J2Z17_000318</name>
</gene>
<evidence type="ECO:0000313" key="3">
    <source>
        <dbReference type="EMBL" id="MBP1848901.1"/>
    </source>
</evidence>
<organism evidence="3 4">
    <name type="scientific">Rhizobium halophytocola</name>
    <dbReference type="NCBI Taxonomy" id="735519"/>
    <lineage>
        <taxon>Bacteria</taxon>
        <taxon>Pseudomonadati</taxon>
        <taxon>Pseudomonadota</taxon>
        <taxon>Alphaproteobacteria</taxon>
        <taxon>Hyphomicrobiales</taxon>
        <taxon>Rhizobiaceae</taxon>
        <taxon>Rhizobium/Agrobacterium group</taxon>
        <taxon>Rhizobium</taxon>
    </lineage>
</organism>
<dbReference type="SUPFAM" id="SSF48452">
    <property type="entry name" value="TPR-like"/>
    <property type="match status" value="1"/>
</dbReference>
<accession>A0ABS4DT87</accession>
<feature type="chain" id="PRO_5047212015" evidence="2">
    <location>
        <begin position="16"/>
        <end position="206"/>
    </location>
</feature>
<keyword evidence="4" id="KW-1185">Reference proteome</keyword>
<dbReference type="SMART" id="SM00028">
    <property type="entry name" value="TPR"/>
    <property type="match status" value="3"/>
</dbReference>
<dbReference type="EMBL" id="JAGGJU010000001">
    <property type="protein sequence ID" value="MBP1848901.1"/>
    <property type="molecule type" value="Genomic_DNA"/>
</dbReference>